<evidence type="ECO:0000313" key="4">
    <source>
        <dbReference type="Proteomes" id="UP000030651"/>
    </source>
</evidence>
<feature type="domain" description="CorA-like transporter" evidence="2">
    <location>
        <begin position="1"/>
        <end position="174"/>
    </location>
</feature>
<dbReference type="OrthoDB" id="5396681at2759"/>
<proteinExistence type="predicted"/>
<dbReference type="eggNOG" id="ENOG502SJEH">
    <property type="taxonomic scope" value="Eukaryota"/>
</dbReference>
<dbReference type="InParanoid" id="W3WLF9"/>
<keyword evidence="4" id="KW-1185">Reference proteome</keyword>
<gene>
    <name evidence="3" type="ORF">PFICI_13873</name>
</gene>
<dbReference type="Proteomes" id="UP000030651">
    <property type="component" value="Unassembled WGS sequence"/>
</dbReference>
<dbReference type="STRING" id="1229662.W3WLF9"/>
<dbReference type="AlphaFoldDB" id="W3WLF9"/>
<dbReference type="EMBL" id="KI912120">
    <property type="protein sequence ID" value="ETS74007.1"/>
    <property type="molecule type" value="Genomic_DNA"/>
</dbReference>
<keyword evidence="1" id="KW-0812">Transmembrane</keyword>
<evidence type="ECO:0000256" key="1">
    <source>
        <dbReference type="SAM" id="Phobius"/>
    </source>
</evidence>
<dbReference type="KEGG" id="pfy:PFICI_13873"/>
<name>W3WLF9_PESFW</name>
<sequence>MFTYLSSHHQIPTAFIPAVCSFGVMLEPKDVCLAFFEGDDSLALPPSNQMRIRSVGRSGSGFQMSFLLRVVEKSESRPPWSFIIRPLAVYHSFDVQTGRTVWVTVKGNSSTREQICDVFEDQLHSGSISGSNTPASAFVATLAIHLSILETVDENWQLYINELDHEAREAVDKASNGQLDFGLRFEKLQDEIRQQMTRTDTNNMSQERRQSSFLQSVTSGFRRSFSKRKLNDTDADLTRPKNNDPWWKGVFSGSNNTTLPDKENEIQEELDKYLRLDHYSFGDNQKLHRYGEAMQEAILTIKLDANVVHAMSEFYQRERLRKSVFKDENHPDLYRLDTFIEGLKSLENSLCIKQQQLESLEKFVKEAKVLVRMTPGLNAKNIVLTCVFLTPQYDGVSQYRNVQISTIYAQSAQASAKRMEEIAGITEKETASMHIITLVTLVFLPGTFIAVRLAMLAVPSLSRSVEYLTTSSQSFLQSGVFQWKDQESLENAWQFRLPVFEMFIAICLVMMFLSFVVWFFVLRYLRGRAQGQAVTVGEKDISKMA</sequence>
<feature type="transmembrane region" description="Helical" evidence="1">
    <location>
        <begin position="502"/>
        <end position="522"/>
    </location>
</feature>
<accession>W3WLF9</accession>
<dbReference type="HOGENOM" id="CLU_025521_0_0_1"/>
<protein>
    <recommendedName>
        <fullName evidence="2">CorA-like transporter domain-containing protein</fullName>
    </recommendedName>
</protein>
<organism evidence="3 4">
    <name type="scientific">Pestalotiopsis fici (strain W106-1 / CGMCC3.15140)</name>
    <dbReference type="NCBI Taxonomy" id="1229662"/>
    <lineage>
        <taxon>Eukaryota</taxon>
        <taxon>Fungi</taxon>
        <taxon>Dikarya</taxon>
        <taxon>Ascomycota</taxon>
        <taxon>Pezizomycotina</taxon>
        <taxon>Sordariomycetes</taxon>
        <taxon>Xylariomycetidae</taxon>
        <taxon>Amphisphaeriales</taxon>
        <taxon>Sporocadaceae</taxon>
        <taxon>Pestalotiopsis</taxon>
    </lineage>
</organism>
<keyword evidence="1" id="KW-0472">Membrane</keyword>
<dbReference type="RefSeq" id="XP_007840645.1">
    <property type="nucleotide sequence ID" value="XM_007842454.1"/>
</dbReference>
<dbReference type="Pfam" id="PF26616">
    <property type="entry name" value="CorA-like"/>
    <property type="match status" value="1"/>
</dbReference>
<reference evidence="4" key="1">
    <citation type="journal article" date="2015" name="BMC Genomics">
        <title>Genomic and transcriptomic analysis of the endophytic fungus Pestalotiopsis fici reveals its lifestyle and high potential for synthesis of natural products.</title>
        <authorList>
            <person name="Wang X."/>
            <person name="Zhang X."/>
            <person name="Liu L."/>
            <person name="Xiang M."/>
            <person name="Wang W."/>
            <person name="Sun X."/>
            <person name="Che Y."/>
            <person name="Guo L."/>
            <person name="Liu G."/>
            <person name="Guo L."/>
            <person name="Wang C."/>
            <person name="Yin W.B."/>
            <person name="Stadler M."/>
            <person name="Zhang X."/>
            <person name="Liu X."/>
        </authorList>
    </citation>
    <scope>NUCLEOTIDE SEQUENCE [LARGE SCALE GENOMIC DNA]</scope>
    <source>
        <strain evidence="4">W106-1 / CGMCC3.15140</strain>
    </source>
</reference>
<dbReference type="InterPro" id="IPR058257">
    <property type="entry name" value="CorA-like_dom"/>
</dbReference>
<evidence type="ECO:0000313" key="3">
    <source>
        <dbReference type="EMBL" id="ETS74007.1"/>
    </source>
</evidence>
<feature type="transmembrane region" description="Helical" evidence="1">
    <location>
        <begin position="435"/>
        <end position="458"/>
    </location>
</feature>
<dbReference type="GeneID" id="19278886"/>
<evidence type="ECO:0000259" key="2">
    <source>
        <dbReference type="Pfam" id="PF26616"/>
    </source>
</evidence>
<keyword evidence="1" id="KW-1133">Transmembrane helix</keyword>
<dbReference type="OMA" id="ICDASHN"/>